<evidence type="ECO:0000313" key="4">
    <source>
        <dbReference type="Proteomes" id="UP000324781"/>
    </source>
</evidence>
<reference evidence="3 4" key="1">
    <citation type="submission" date="2016-11" db="EMBL/GenBank/DDBJ databases">
        <authorList>
            <person name="Varghese N."/>
            <person name="Submissions S."/>
        </authorList>
    </citation>
    <scope>NUCLEOTIDE SEQUENCE [LARGE SCALE GENOMIC DNA]</scope>
    <source>
        <strain evidence="3 4">DSM 19027</strain>
    </source>
</reference>
<dbReference type="Proteomes" id="UP000324781">
    <property type="component" value="Unassembled WGS sequence"/>
</dbReference>
<keyword evidence="2" id="KW-0732">Signal</keyword>
<feature type="compositionally biased region" description="Basic and acidic residues" evidence="1">
    <location>
        <begin position="28"/>
        <end position="70"/>
    </location>
</feature>
<dbReference type="EMBL" id="FQZP01000006">
    <property type="protein sequence ID" value="SHI66665.1"/>
    <property type="molecule type" value="Genomic_DNA"/>
</dbReference>
<evidence type="ECO:0000256" key="2">
    <source>
        <dbReference type="SAM" id="SignalP"/>
    </source>
</evidence>
<organism evidence="3 4">
    <name type="scientific">Thermoclostridium caenicola</name>
    <dbReference type="NCBI Taxonomy" id="659425"/>
    <lineage>
        <taxon>Bacteria</taxon>
        <taxon>Bacillati</taxon>
        <taxon>Bacillota</taxon>
        <taxon>Clostridia</taxon>
        <taxon>Eubacteriales</taxon>
        <taxon>Oscillospiraceae</taxon>
        <taxon>Thermoclostridium</taxon>
    </lineage>
</organism>
<evidence type="ECO:0000313" key="3">
    <source>
        <dbReference type="EMBL" id="SHI66665.1"/>
    </source>
</evidence>
<name>A0A1M6D028_9FIRM</name>
<proteinExistence type="predicted"/>
<feature type="signal peptide" evidence="2">
    <location>
        <begin position="1"/>
        <end position="23"/>
    </location>
</feature>
<sequence length="189" mass="21894">MALKGVAAVAVIAGLLVTTPAVAVGHGTENREPVRQERLNQEEKRPELDNREKAPEDIKEHKKEKKDGRRKRGYCEFVKDPLGTLEKRKSEVQQLLKEGKIPKEKAESILKRIDEKMAEIKAFNGLSLEEKREKLIRDCREYLDGQVKKGLLEPEKAERIYKEYAEKIKKWDGTGYPRFFRKFTGEKTE</sequence>
<keyword evidence="4" id="KW-1185">Reference proteome</keyword>
<dbReference type="OrthoDB" id="1730249at2"/>
<dbReference type="AlphaFoldDB" id="A0A1M6D028"/>
<feature type="region of interest" description="Disordered" evidence="1">
    <location>
        <begin position="22"/>
        <end position="70"/>
    </location>
</feature>
<accession>A0A1M6D028</accession>
<evidence type="ECO:0000256" key="1">
    <source>
        <dbReference type="SAM" id="MobiDB-lite"/>
    </source>
</evidence>
<feature type="chain" id="PRO_5009916541" evidence="2">
    <location>
        <begin position="24"/>
        <end position="189"/>
    </location>
</feature>
<gene>
    <name evidence="3" type="ORF">SAMN05444373_100647</name>
</gene>
<protein>
    <submittedName>
        <fullName evidence="3">Uncharacterized protein</fullName>
    </submittedName>
</protein>